<sequence>MGSASDLYSPVGPAYDVAIGGMPFFLAVDEDRPMTRELAQIKKDQFDNQQNPGEQSLADWWLRSQSTFVGGAGLLYQDPDTSNQYGIQYGSSTGLSPWVNGRLSLLRRTYQDVSAGTTEPHLLLGYSDGTDRYWSAADAVLTSSDGTTHTTVTWGGAGPITGLASDGSRYFAADDIGVYSGTGSGAGTLLWNTGNRTILGWAMGRLMAGIGPSIYELAGGTPPTLPDPLLTSDAEGWQWTSITEGASVIYAAGYSGSVSAIYAFTLDTSGAAPVLVPAGQAAALPHGEIVNTIYGYLGSYIGIGTNRGLRVGEIGDSGDIAYGPLLVETPVHAVVGYDRFLFASAEDSIDGNSGLYRVDLGQPISNEGVAPSLRYAYATDLQAHVPGAVDGVTLLGNSDRLVFSVNGLGSYVEHASELEPTGTFYTGRVRFNTLVDKIYKFITVRNESPLKGSITASIIDPTGGETSIITVSGSRRIENATLKAPITTAEWVQVKLTLTRDDSDSTAGPVVTGWQLKALPGETRQRVFMLPLLCFDIEMDRFGQQVGWEGRTLPRLDAFERIIQRGDVISYQDLRTNTTTQVVVDEDQSGGYEFRQTSPPGNCSGWGGYIYVRLRTVTDSIS</sequence>
<comment type="caution">
    <text evidence="1">The sequence shown here is derived from an EMBL/GenBank/DDBJ whole genome shotgun (WGS) entry which is preliminary data.</text>
</comment>
<keyword evidence="2" id="KW-1185">Reference proteome</keyword>
<dbReference type="EMBL" id="RBAL01000034">
    <property type="protein sequence ID" value="RKN35952.1"/>
    <property type="molecule type" value="Genomic_DNA"/>
</dbReference>
<organism evidence="1 2">
    <name type="scientific">Streptomyces hoynatensis</name>
    <dbReference type="NCBI Taxonomy" id="1141874"/>
    <lineage>
        <taxon>Bacteria</taxon>
        <taxon>Bacillati</taxon>
        <taxon>Actinomycetota</taxon>
        <taxon>Actinomycetes</taxon>
        <taxon>Kitasatosporales</taxon>
        <taxon>Streptomycetaceae</taxon>
        <taxon>Streptomyces</taxon>
    </lineage>
</organism>
<gene>
    <name evidence="1" type="ORF">D7294_30445</name>
</gene>
<dbReference type="AlphaFoldDB" id="A0A3A9YFW9"/>
<proteinExistence type="predicted"/>
<reference evidence="1 2" key="1">
    <citation type="journal article" date="2014" name="Int. J. Syst. Evol. Microbiol.">
        <title>Streptomyces hoynatensis sp. nov., isolated from deep marine sediment.</title>
        <authorList>
            <person name="Veyisoglu A."/>
            <person name="Sahin N."/>
        </authorList>
    </citation>
    <scope>NUCLEOTIDE SEQUENCE [LARGE SCALE GENOMIC DNA]</scope>
    <source>
        <strain evidence="1 2">KCTC 29097</strain>
    </source>
</reference>
<evidence type="ECO:0000313" key="1">
    <source>
        <dbReference type="EMBL" id="RKN35952.1"/>
    </source>
</evidence>
<dbReference type="Proteomes" id="UP000272474">
    <property type="component" value="Unassembled WGS sequence"/>
</dbReference>
<accession>A0A3A9YFW9</accession>
<protein>
    <submittedName>
        <fullName evidence="1">Uncharacterized protein</fullName>
    </submittedName>
</protein>
<evidence type="ECO:0000313" key="2">
    <source>
        <dbReference type="Proteomes" id="UP000272474"/>
    </source>
</evidence>
<name>A0A3A9YFW9_9ACTN</name>